<evidence type="ECO:0000259" key="2">
    <source>
        <dbReference type="PROSITE" id="PS50217"/>
    </source>
</evidence>
<dbReference type="Pfam" id="PF00170">
    <property type="entry name" value="bZIP_1"/>
    <property type="match status" value="1"/>
</dbReference>
<dbReference type="PROSITE" id="PS50217">
    <property type="entry name" value="BZIP"/>
    <property type="match status" value="1"/>
</dbReference>
<name>A0A5N5XD85_9EURO</name>
<gene>
    <name evidence="3" type="ORF">BDV29DRAFT_165954</name>
</gene>
<feature type="region of interest" description="Disordered" evidence="1">
    <location>
        <begin position="1"/>
        <end position="57"/>
    </location>
</feature>
<dbReference type="InterPro" id="IPR004827">
    <property type="entry name" value="bZIP"/>
</dbReference>
<protein>
    <recommendedName>
        <fullName evidence="2">BZIP domain-containing protein</fullName>
    </recommendedName>
</protein>
<dbReference type="InterPro" id="IPR046347">
    <property type="entry name" value="bZIP_sf"/>
</dbReference>
<evidence type="ECO:0000313" key="4">
    <source>
        <dbReference type="Proteomes" id="UP000326565"/>
    </source>
</evidence>
<dbReference type="Proteomes" id="UP000326565">
    <property type="component" value="Unassembled WGS sequence"/>
</dbReference>
<dbReference type="Gene3D" id="1.20.5.170">
    <property type="match status" value="1"/>
</dbReference>
<dbReference type="AlphaFoldDB" id="A0A5N5XD85"/>
<dbReference type="EMBL" id="ML732156">
    <property type="protein sequence ID" value="KAB8078651.1"/>
    <property type="molecule type" value="Genomic_DNA"/>
</dbReference>
<feature type="compositionally biased region" description="Basic and acidic residues" evidence="1">
    <location>
        <begin position="1"/>
        <end position="55"/>
    </location>
</feature>
<dbReference type="SUPFAM" id="SSF57959">
    <property type="entry name" value="Leucine zipper domain"/>
    <property type="match status" value="1"/>
</dbReference>
<dbReference type="GO" id="GO:0003700">
    <property type="term" value="F:DNA-binding transcription factor activity"/>
    <property type="evidence" value="ECO:0007669"/>
    <property type="project" value="InterPro"/>
</dbReference>
<feature type="domain" description="BZIP" evidence="2">
    <location>
        <begin position="26"/>
        <end position="89"/>
    </location>
</feature>
<sequence>MENKQSKSKRKEGSPKKDAPTTGPKESKFSKYRDRNREAARRSRERQRELAESLESRAASLEIKRDALLEEVEDLKCNVQELTQGVVALHRLAHSPRTSAQPSTTSTSICIYCGGLCAPYGY</sequence>
<evidence type="ECO:0000256" key="1">
    <source>
        <dbReference type="SAM" id="MobiDB-lite"/>
    </source>
</evidence>
<dbReference type="SMART" id="SM00338">
    <property type="entry name" value="BRLZ"/>
    <property type="match status" value="1"/>
</dbReference>
<proteinExistence type="predicted"/>
<dbReference type="PROSITE" id="PS00036">
    <property type="entry name" value="BZIP_BASIC"/>
    <property type="match status" value="1"/>
</dbReference>
<reference evidence="3 4" key="1">
    <citation type="submission" date="2019-04" db="EMBL/GenBank/DDBJ databases">
        <title>Friends and foes A comparative genomics study of 23 Aspergillus species from section Flavi.</title>
        <authorList>
            <consortium name="DOE Joint Genome Institute"/>
            <person name="Kjaerbolling I."/>
            <person name="Vesth T."/>
            <person name="Frisvad J.C."/>
            <person name="Nybo J.L."/>
            <person name="Theobald S."/>
            <person name="Kildgaard S."/>
            <person name="Isbrandt T."/>
            <person name="Kuo A."/>
            <person name="Sato A."/>
            <person name="Lyhne E.K."/>
            <person name="Kogle M.E."/>
            <person name="Wiebenga A."/>
            <person name="Kun R.S."/>
            <person name="Lubbers R.J."/>
            <person name="Makela M.R."/>
            <person name="Barry K."/>
            <person name="Chovatia M."/>
            <person name="Clum A."/>
            <person name="Daum C."/>
            <person name="Haridas S."/>
            <person name="He G."/>
            <person name="LaButti K."/>
            <person name="Lipzen A."/>
            <person name="Mondo S."/>
            <person name="Riley R."/>
            <person name="Salamov A."/>
            <person name="Simmons B.A."/>
            <person name="Magnuson J.K."/>
            <person name="Henrissat B."/>
            <person name="Mortensen U.H."/>
            <person name="Larsen T.O."/>
            <person name="Devries R.P."/>
            <person name="Grigoriev I.V."/>
            <person name="Machida M."/>
            <person name="Baker S.E."/>
            <person name="Andersen M.R."/>
        </authorList>
    </citation>
    <scope>NUCLEOTIDE SEQUENCE [LARGE SCALE GENOMIC DNA]</scope>
    <source>
        <strain evidence="3 4">CBS 151.66</strain>
    </source>
</reference>
<dbReference type="OrthoDB" id="4509537at2759"/>
<keyword evidence="4" id="KW-1185">Reference proteome</keyword>
<organism evidence="3 4">
    <name type="scientific">Aspergillus leporis</name>
    <dbReference type="NCBI Taxonomy" id="41062"/>
    <lineage>
        <taxon>Eukaryota</taxon>
        <taxon>Fungi</taxon>
        <taxon>Dikarya</taxon>
        <taxon>Ascomycota</taxon>
        <taxon>Pezizomycotina</taxon>
        <taxon>Eurotiomycetes</taxon>
        <taxon>Eurotiomycetidae</taxon>
        <taxon>Eurotiales</taxon>
        <taxon>Aspergillaceae</taxon>
        <taxon>Aspergillus</taxon>
        <taxon>Aspergillus subgen. Circumdati</taxon>
    </lineage>
</organism>
<accession>A0A5N5XD85</accession>
<evidence type="ECO:0000313" key="3">
    <source>
        <dbReference type="EMBL" id="KAB8078651.1"/>
    </source>
</evidence>